<keyword evidence="2 5" id="KW-0808">Transferase</keyword>
<organism evidence="5 6">
    <name type="scientific">Thermomonospora echinospora</name>
    <dbReference type="NCBI Taxonomy" id="1992"/>
    <lineage>
        <taxon>Bacteria</taxon>
        <taxon>Bacillati</taxon>
        <taxon>Actinomycetota</taxon>
        <taxon>Actinomycetes</taxon>
        <taxon>Streptosporangiales</taxon>
        <taxon>Thermomonosporaceae</taxon>
        <taxon>Thermomonospora</taxon>
    </lineage>
</organism>
<evidence type="ECO:0000256" key="3">
    <source>
        <dbReference type="ARBA" id="ARBA00022691"/>
    </source>
</evidence>
<dbReference type="Proteomes" id="UP000236723">
    <property type="component" value="Unassembled WGS sequence"/>
</dbReference>
<dbReference type="SUPFAM" id="SSF53335">
    <property type="entry name" value="S-adenosyl-L-methionine-dependent methyltransferases"/>
    <property type="match status" value="1"/>
</dbReference>
<dbReference type="OrthoDB" id="3825914at2"/>
<reference evidence="6" key="1">
    <citation type="submission" date="2016-10" db="EMBL/GenBank/DDBJ databases">
        <authorList>
            <person name="Varghese N."/>
            <person name="Submissions S."/>
        </authorList>
    </citation>
    <scope>NUCLEOTIDE SEQUENCE [LARGE SCALE GENOMIC DNA]</scope>
    <source>
        <strain evidence="6">DSM 43163</strain>
    </source>
</reference>
<protein>
    <submittedName>
        <fullName evidence="5">Methyltransferase domain-containing protein</fullName>
    </submittedName>
</protein>
<dbReference type="EMBL" id="FNVO01000014">
    <property type="protein sequence ID" value="SEG81244.1"/>
    <property type="molecule type" value="Genomic_DNA"/>
</dbReference>
<dbReference type="GO" id="GO:0008168">
    <property type="term" value="F:methyltransferase activity"/>
    <property type="evidence" value="ECO:0007669"/>
    <property type="project" value="UniProtKB-KW"/>
</dbReference>
<keyword evidence="3" id="KW-0949">S-adenosyl-L-methionine</keyword>
<dbReference type="GO" id="GO:0032259">
    <property type="term" value="P:methylation"/>
    <property type="evidence" value="ECO:0007669"/>
    <property type="project" value="UniProtKB-KW"/>
</dbReference>
<evidence type="ECO:0000259" key="4">
    <source>
        <dbReference type="Pfam" id="PF13649"/>
    </source>
</evidence>
<dbReference type="InterPro" id="IPR041698">
    <property type="entry name" value="Methyltransf_25"/>
</dbReference>
<accession>A0A1H6D837</accession>
<keyword evidence="6" id="KW-1185">Reference proteome</keyword>
<dbReference type="PANTHER" id="PTHR43464">
    <property type="entry name" value="METHYLTRANSFERASE"/>
    <property type="match status" value="1"/>
</dbReference>
<name>A0A1H6D837_9ACTN</name>
<dbReference type="CDD" id="cd02440">
    <property type="entry name" value="AdoMet_MTases"/>
    <property type="match status" value="1"/>
</dbReference>
<dbReference type="Gene3D" id="3.40.50.150">
    <property type="entry name" value="Vaccinia Virus protein VP39"/>
    <property type="match status" value="1"/>
</dbReference>
<evidence type="ECO:0000313" key="5">
    <source>
        <dbReference type="EMBL" id="SEG81244.1"/>
    </source>
</evidence>
<evidence type="ECO:0000256" key="2">
    <source>
        <dbReference type="ARBA" id="ARBA00022679"/>
    </source>
</evidence>
<evidence type="ECO:0000313" key="6">
    <source>
        <dbReference type="Proteomes" id="UP000236723"/>
    </source>
</evidence>
<evidence type="ECO:0000256" key="1">
    <source>
        <dbReference type="ARBA" id="ARBA00022603"/>
    </source>
</evidence>
<dbReference type="InterPro" id="IPR029063">
    <property type="entry name" value="SAM-dependent_MTases_sf"/>
</dbReference>
<dbReference type="Pfam" id="PF13649">
    <property type="entry name" value="Methyltransf_25"/>
    <property type="match status" value="1"/>
</dbReference>
<proteinExistence type="predicted"/>
<gene>
    <name evidence="5" type="ORF">SAMN04489712_1146</name>
</gene>
<dbReference type="PANTHER" id="PTHR43464:SF19">
    <property type="entry name" value="UBIQUINONE BIOSYNTHESIS O-METHYLTRANSFERASE, MITOCHONDRIAL"/>
    <property type="match status" value="1"/>
</dbReference>
<feature type="domain" description="Methyltransferase" evidence="4">
    <location>
        <begin position="59"/>
        <end position="152"/>
    </location>
</feature>
<keyword evidence="1 5" id="KW-0489">Methyltransferase</keyword>
<dbReference type="AlphaFoldDB" id="A0A1H6D837"/>
<sequence>MATEERTFSQEDYDFDALYAGRARFEGSDPDANFIPWDIGEPQPVIVELEQAGGFRGKVLDVGCGLGENAILLAGNGHEVTGVDGSPSAIEQAGRRASEQGVRVRFLVADATELRDIGTGFDTVLDSGLYHCLNGEQRSAYTAALHRVCRPGAVLHLFCFAESVPSGTPIAEEALVSTDDLHANLDRHWRIEDIADTVFATGFTRELLAKMQQTGTAAGGTETAGAPPLDALRVDERGRVLTPMHHVRARRR</sequence>